<feature type="compositionally biased region" description="Low complexity" evidence="2">
    <location>
        <begin position="437"/>
        <end position="473"/>
    </location>
</feature>
<dbReference type="Pfam" id="PF02136">
    <property type="entry name" value="NTF2"/>
    <property type="match status" value="1"/>
</dbReference>
<evidence type="ECO:0000313" key="4">
    <source>
        <dbReference type="EMBL" id="GAV26721.1"/>
    </source>
</evidence>
<evidence type="ECO:0000313" key="5">
    <source>
        <dbReference type="Proteomes" id="UP000186136"/>
    </source>
</evidence>
<accession>A0A1Q2YB40</accession>
<dbReference type="Proteomes" id="UP000186136">
    <property type="component" value="Unassembled WGS sequence"/>
</dbReference>
<dbReference type="InterPro" id="IPR018222">
    <property type="entry name" value="Nuclear_transport_factor_2_euk"/>
</dbReference>
<feature type="domain" description="NTF2" evidence="3">
    <location>
        <begin position="13"/>
        <end position="145"/>
    </location>
</feature>
<dbReference type="GO" id="GO:0034517">
    <property type="term" value="P:ribophagy"/>
    <property type="evidence" value="ECO:0007669"/>
    <property type="project" value="TreeGrafter"/>
</dbReference>
<dbReference type="Gene3D" id="3.10.450.50">
    <property type="match status" value="1"/>
</dbReference>
<dbReference type="InterPro" id="IPR039539">
    <property type="entry name" value="Ras_GTPase_bind_prot"/>
</dbReference>
<feature type="compositionally biased region" description="Polar residues" evidence="2">
    <location>
        <begin position="273"/>
        <end position="297"/>
    </location>
</feature>
<keyword evidence="1" id="KW-0694">RNA-binding</keyword>
<comment type="caution">
    <text evidence="4">The sequence shown here is derived from an EMBL/GenBank/DDBJ whole genome shotgun (WGS) entry which is preliminary data.</text>
</comment>
<dbReference type="EMBL" id="BDGI01000002">
    <property type="protein sequence ID" value="GAV26721.1"/>
    <property type="molecule type" value="Genomic_DNA"/>
</dbReference>
<keyword evidence="5" id="KW-1185">Reference proteome</keyword>
<evidence type="ECO:0000256" key="1">
    <source>
        <dbReference type="ARBA" id="ARBA00022884"/>
    </source>
</evidence>
<dbReference type="PANTHER" id="PTHR10693">
    <property type="entry name" value="RAS GTPASE-ACTIVATING PROTEIN-BINDING PROTEIN"/>
    <property type="match status" value="1"/>
</dbReference>
<feature type="compositionally biased region" description="Basic residues" evidence="2">
    <location>
        <begin position="558"/>
        <end position="573"/>
    </location>
</feature>
<dbReference type="InterPro" id="IPR002075">
    <property type="entry name" value="NTF2_dom"/>
</dbReference>
<gene>
    <name evidence="4" type="ORF">PMKS-000176</name>
</gene>
<dbReference type="InterPro" id="IPR032710">
    <property type="entry name" value="NTF2-like_dom_sf"/>
</dbReference>
<name>A0A1Q2YB40_9ASCO</name>
<organism evidence="4 5">
    <name type="scientific">Pichia membranifaciens</name>
    <dbReference type="NCBI Taxonomy" id="4926"/>
    <lineage>
        <taxon>Eukaryota</taxon>
        <taxon>Fungi</taxon>
        <taxon>Dikarya</taxon>
        <taxon>Ascomycota</taxon>
        <taxon>Saccharomycotina</taxon>
        <taxon>Pichiomycetes</taxon>
        <taxon>Pichiales</taxon>
        <taxon>Pichiaceae</taxon>
        <taxon>Pichia</taxon>
    </lineage>
</organism>
<feature type="region of interest" description="Disordered" evidence="2">
    <location>
        <begin position="166"/>
        <end position="413"/>
    </location>
</feature>
<dbReference type="GO" id="GO:1990904">
    <property type="term" value="C:ribonucleoprotein complex"/>
    <property type="evidence" value="ECO:0007669"/>
    <property type="project" value="TreeGrafter"/>
</dbReference>
<dbReference type="GO" id="GO:1990861">
    <property type="term" value="C:Ubp3-Bre5 deubiquitination complex"/>
    <property type="evidence" value="ECO:0007669"/>
    <property type="project" value="TreeGrafter"/>
</dbReference>
<dbReference type="GO" id="GO:0003729">
    <property type="term" value="F:mRNA binding"/>
    <property type="evidence" value="ECO:0007669"/>
    <property type="project" value="TreeGrafter"/>
</dbReference>
<dbReference type="PANTHER" id="PTHR10693:SF20">
    <property type="entry name" value="AT27578P"/>
    <property type="match status" value="1"/>
</dbReference>
<dbReference type="SUPFAM" id="SSF54427">
    <property type="entry name" value="NTF2-like"/>
    <property type="match status" value="1"/>
</dbReference>
<feature type="compositionally biased region" description="Low complexity" evidence="2">
    <location>
        <begin position="378"/>
        <end position="400"/>
    </location>
</feature>
<feature type="compositionally biased region" description="Polar residues" evidence="2">
    <location>
        <begin position="194"/>
        <end position="214"/>
    </location>
</feature>
<feature type="compositionally biased region" description="Polar residues" evidence="2">
    <location>
        <begin position="402"/>
        <end position="413"/>
    </location>
</feature>
<feature type="compositionally biased region" description="Low complexity" evidence="2">
    <location>
        <begin position="331"/>
        <end position="354"/>
    </location>
</feature>
<dbReference type="GO" id="GO:0005829">
    <property type="term" value="C:cytosol"/>
    <property type="evidence" value="ECO:0007669"/>
    <property type="project" value="TreeGrafter"/>
</dbReference>
<protein>
    <recommendedName>
        <fullName evidence="3">NTF2 domain-containing protein</fullName>
    </recommendedName>
</protein>
<evidence type="ECO:0000256" key="2">
    <source>
        <dbReference type="SAM" id="MobiDB-lite"/>
    </source>
</evidence>
<feature type="compositionally biased region" description="Polar residues" evidence="2">
    <location>
        <begin position="304"/>
        <end position="318"/>
    </location>
</feature>
<feature type="region of interest" description="Disordered" evidence="2">
    <location>
        <begin position="552"/>
        <end position="573"/>
    </location>
</feature>
<proteinExistence type="predicted"/>
<dbReference type="GO" id="GO:0016579">
    <property type="term" value="P:protein deubiquitination"/>
    <property type="evidence" value="ECO:0007669"/>
    <property type="project" value="TreeGrafter"/>
</dbReference>
<dbReference type="AlphaFoldDB" id="A0A1Q2YB40"/>
<dbReference type="PROSITE" id="PS50177">
    <property type="entry name" value="NTF2_DOMAIN"/>
    <property type="match status" value="1"/>
</dbReference>
<feature type="compositionally biased region" description="Low complexity" evidence="2">
    <location>
        <begin position="245"/>
        <end position="272"/>
    </location>
</feature>
<feature type="region of interest" description="Disordered" evidence="2">
    <location>
        <begin position="429"/>
        <end position="474"/>
    </location>
</feature>
<evidence type="ECO:0000259" key="3">
    <source>
        <dbReference type="PROSITE" id="PS50177"/>
    </source>
</evidence>
<sequence length="573" mass="61035">MTLADYEKDPNHITNDFIKYYYSKLSSDCSKLYQLYAPDAVLKHTDHTSDPFKAISTDYHDFDNIKKYWKSLPNLSGAKLVILTVNTIHNSDNSLVTNVVGELLLKEDYENESVISPTRLFTQTFILQPHPSKDNYDIKSDILTFIPDSDYMNVELNGVSVAEDSHSVDALQESAEETPTESREQIQQEVVEAPSTSKLSNGPSGTANGASSDSNSKKITKNTIPMSSSPSPSSSANNTTKQKKSTPTSQPTTITSSSSSSEIPSSSTTATSVNTITRSAETNKSNGVNPTATTSSEPGKKDSSSNSTKMPAYSTPQTAGEAENKQASTQAASTANRNSPTSASSNTPPSTTTTKSDKPSPEASKLHSASPTPPPSSAPSIKQKASSSSSSPAIAPEAKATAISQPAPSVSSTWASALKITNKSASPLLAQSQTVAQQSHSQSSPKSASTQLSGSPASSSAVASSTSNSNSTNQLNRPQLYEIYVNFKNSAVPVDEIDLKSAFSSNKFKQFTIVTINKNNTAIVGFSSQEDQTRALALGKIIQGETQFGIDKREKKTNGKKRSSTFKNANKRN</sequence>
<reference evidence="4 5" key="1">
    <citation type="submission" date="2016-08" db="EMBL/GenBank/DDBJ databases">
        <title>Whole genome shotgun sequence of Pichia membranifaciens KS47-1.</title>
        <authorList>
            <person name="Konishi M."/>
            <person name="Ishida M."/>
            <person name="Arakawa T."/>
            <person name="Kato Y."/>
            <person name="Horiuchi J."/>
        </authorList>
    </citation>
    <scope>NUCLEOTIDE SEQUENCE [LARGE SCALE GENOMIC DNA]</scope>
    <source>
        <strain evidence="4 5">KS47-1</strain>
    </source>
</reference>
<dbReference type="OrthoDB" id="339151at2759"/>